<keyword evidence="2 4" id="KW-0808">Transferase</keyword>
<dbReference type="UniPathway" id="UPA00060">
    <property type="reaction ID" value="UER00142"/>
</dbReference>
<dbReference type="PANTHER" id="PTHR30270:SF0">
    <property type="entry name" value="THIAMINE-MONOPHOSPHATE KINASE"/>
    <property type="match status" value="1"/>
</dbReference>
<feature type="binding site" evidence="2">
    <location>
        <position position="40"/>
    </location>
    <ligand>
        <name>Mg(2+)</name>
        <dbReference type="ChEBI" id="CHEBI:18420"/>
        <label>4</label>
    </ligand>
</feature>
<feature type="binding site" evidence="2">
    <location>
        <position position="235"/>
    </location>
    <ligand>
        <name>Mg(2+)</name>
        <dbReference type="ChEBI" id="CHEBI:18420"/>
        <label>5</label>
    </ligand>
</feature>
<dbReference type="HAMAP" id="MF_02128">
    <property type="entry name" value="TMP_kinase"/>
    <property type="match status" value="1"/>
</dbReference>
<dbReference type="HOGENOM" id="CLU_046964_1_1_0"/>
<dbReference type="InterPro" id="IPR016188">
    <property type="entry name" value="PurM-like_N"/>
</dbReference>
<keyword evidence="2 4" id="KW-0418">Kinase</keyword>
<keyword evidence="1 2" id="KW-0784">Thiamine biosynthesis</keyword>
<dbReference type="PIRSF" id="PIRSF005303">
    <property type="entry name" value="Thiam_monoph_kin"/>
    <property type="match status" value="1"/>
</dbReference>
<dbReference type="AlphaFoldDB" id="D8PHK6"/>
<sequence>MPSGRSRRTSSVGSEFVLIRLLQAQAARPDRQVFKGIGDDTAILKTSSDQWTLITTDLLAEGVHFDPATSSYDDIGYRAAIANLSDIAAMGGTPRFMLVAIAIPPTCSTEQIQRLYRGMMQAADPYRVCLVGGDTSASKSGLFLSITLTGTVQPRRTLLRSGARVGDRLYVTGTLGDSRAGLDLLTATARAGPAKLRPAYTRFLLARHHRPSARIAEGQWLVKHGLSGAAIDLSDGLTGDLRHLCEESGVGAEVLAGSLPISPACRAYALAHGRDSQQIGLQGGEDYELLFTVPRRKQEQFERLAANTDFCFTCIGSITPKRLGLRLRTATGTTQPLPATSYEHFLRPS</sequence>
<dbReference type="SUPFAM" id="SSF55326">
    <property type="entry name" value="PurM N-terminal domain-like"/>
    <property type="match status" value="1"/>
</dbReference>
<feature type="domain" description="PurM-like N-terminal" evidence="3">
    <location>
        <begin position="38"/>
        <end position="152"/>
    </location>
</feature>
<protein>
    <recommendedName>
        <fullName evidence="2">Thiamine-monophosphate kinase</fullName>
        <shortName evidence="2">TMP kinase</shortName>
        <shortName evidence="2">Thiamine-phosphate kinase</shortName>
        <ecNumber evidence="2">2.7.4.16</ecNumber>
    </recommendedName>
</protein>
<comment type="similarity">
    <text evidence="2">Belongs to the thiamine-monophosphate kinase family.</text>
</comment>
<dbReference type="OrthoDB" id="9802811at2"/>
<dbReference type="EMBL" id="FP929003">
    <property type="protein sequence ID" value="CBK42743.1"/>
    <property type="molecule type" value="Genomic_DNA"/>
</dbReference>
<keyword evidence="2" id="KW-0547">Nucleotide-binding</keyword>
<feature type="binding site" evidence="2">
    <location>
        <position position="86"/>
    </location>
    <ligand>
        <name>Mg(2+)</name>
        <dbReference type="ChEBI" id="CHEBI:18420"/>
        <label>3</label>
    </ligand>
</feature>
<feature type="binding site" evidence="2">
    <location>
        <position position="342"/>
    </location>
    <ligand>
        <name>substrate</name>
    </ligand>
</feature>
<dbReference type="KEGG" id="nde:NIDE3047"/>
<dbReference type="EC" id="2.7.4.16" evidence="2"/>
<organism evidence="4 5">
    <name type="scientific">Nitrospira defluvii</name>
    <dbReference type="NCBI Taxonomy" id="330214"/>
    <lineage>
        <taxon>Bacteria</taxon>
        <taxon>Pseudomonadati</taxon>
        <taxon>Nitrospirota</taxon>
        <taxon>Nitrospiria</taxon>
        <taxon>Nitrospirales</taxon>
        <taxon>Nitrospiraceae</taxon>
        <taxon>Nitrospira</taxon>
    </lineage>
</organism>
<evidence type="ECO:0000313" key="4">
    <source>
        <dbReference type="EMBL" id="CBK42743.1"/>
    </source>
</evidence>
<feature type="binding site" evidence="2">
    <location>
        <position position="57"/>
    </location>
    <ligand>
        <name>Mg(2+)</name>
        <dbReference type="ChEBI" id="CHEBI:18420"/>
        <label>2</label>
    </ligand>
</feature>
<dbReference type="Gene3D" id="3.30.1330.10">
    <property type="entry name" value="PurM-like, N-terminal domain"/>
    <property type="match status" value="1"/>
</dbReference>
<gene>
    <name evidence="2 4" type="primary">thiL</name>
    <name evidence="4" type="ORF">NIDE3047</name>
</gene>
<accession>D8PHK6</accession>
<dbReference type="GO" id="GO:0000287">
    <property type="term" value="F:magnesium ion binding"/>
    <property type="evidence" value="ECO:0007669"/>
    <property type="project" value="UniProtKB-UniRule"/>
</dbReference>
<proteinExistence type="inferred from homology"/>
<dbReference type="GO" id="GO:0009030">
    <property type="term" value="F:thiamine-phosphate kinase activity"/>
    <property type="evidence" value="ECO:0007669"/>
    <property type="project" value="UniProtKB-UniRule"/>
</dbReference>
<dbReference type="Pfam" id="PF00586">
    <property type="entry name" value="AIRS"/>
    <property type="match status" value="1"/>
</dbReference>
<dbReference type="eggNOG" id="COG0611">
    <property type="taxonomic scope" value="Bacteria"/>
</dbReference>
<feature type="binding site" evidence="2">
    <location>
        <position position="160"/>
    </location>
    <ligand>
        <name>ATP</name>
        <dbReference type="ChEBI" id="CHEBI:30616"/>
    </ligand>
</feature>
<dbReference type="STRING" id="330214.NIDE3047"/>
<name>D8PHK6_9BACT</name>
<dbReference type="NCBIfam" id="TIGR01379">
    <property type="entry name" value="thiL"/>
    <property type="match status" value="1"/>
</dbReference>
<feature type="binding site" evidence="2">
    <location>
        <position position="86"/>
    </location>
    <ligand>
        <name>Mg(2+)</name>
        <dbReference type="ChEBI" id="CHEBI:18420"/>
        <label>2</label>
    </ligand>
</feature>
<keyword evidence="2" id="KW-0067">ATP-binding</keyword>
<dbReference type="Gene3D" id="3.90.650.10">
    <property type="entry name" value="PurM-like C-terminal domain"/>
    <property type="match status" value="1"/>
</dbReference>
<feature type="binding site" evidence="2">
    <location>
        <begin position="133"/>
        <end position="134"/>
    </location>
    <ligand>
        <name>ATP</name>
        <dbReference type="ChEBI" id="CHEBI:30616"/>
    </ligand>
</feature>
<feature type="binding site" evidence="2">
    <location>
        <position position="134"/>
    </location>
    <ligand>
        <name>Mg(2+)</name>
        <dbReference type="ChEBI" id="CHEBI:18420"/>
        <label>1</label>
    </ligand>
</feature>
<comment type="pathway">
    <text evidence="2">Cofactor biosynthesis; thiamine diphosphate biosynthesis; thiamine diphosphate from thiamine phosphate: step 1/1.</text>
</comment>
<feature type="binding site" evidence="2">
    <location>
        <position position="285"/>
    </location>
    <ligand>
        <name>substrate</name>
    </ligand>
</feature>
<feature type="binding site" evidence="2">
    <location>
        <position position="232"/>
    </location>
    <ligand>
        <name>Mg(2+)</name>
        <dbReference type="ChEBI" id="CHEBI:18420"/>
        <label>3</label>
    </ligand>
</feature>
<keyword evidence="2" id="KW-0479">Metal-binding</keyword>
<comment type="function">
    <text evidence="2">Catalyzes the ATP-dependent phosphorylation of thiamine-monophosphate (TMP) to form thiamine-pyrophosphate (TPP), the active form of vitamin B1.</text>
</comment>
<feature type="binding site" evidence="2">
    <location>
        <position position="116"/>
    </location>
    <ligand>
        <name>ATP</name>
        <dbReference type="ChEBI" id="CHEBI:30616"/>
    </ligand>
</feature>
<comment type="miscellaneous">
    <text evidence="2">Reaction mechanism of ThiL seems to utilize a direct, inline transfer of the gamma-phosphate of ATP to TMP rather than a phosphorylated enzyme intermediate.</text>
</comment>
<dbReference type="GO" id="GO:0005524">
    <property type="term" value="F:ATP binding"/>
    <property type="evidence" value="ECO:0007669"/>
    <property type="project" value="UniProtKB-UniRule"/>
</dbReference>
<dbReference type="InterPro" id="IPR036676">
    <property type="entry name" value="PurM-like_C_sf"/>
</dbReference>
<reference evidence="4 5" key="1">
    <citation type="journal article" date="2010" name="Proc. Natl. Acad. Sci. U.S.A.">
        <title>A Nitrospira metagenome illuminates the physiology and evolution of globally important nitrite-oxidizing bacteria.</title>
        <authorList>
            <person name="Lucker S."/>
            <person name="Wagner M."/>
            <person name="Maixner F."/>
            <person name="Pelletier E."/>
            <person name="Koch H."/>
            <person name="Vacherie B."/>
            <person name="Rattei T."/>
            <person name="Sinninghe Damste J."/>
            <person name="Spieck E."/>
            <person name="Le Paslier D."/>
            <person name="Daims H."/>
        </authorList>
    </citation>
    <scope>NUCLEOTIDE SEQUENCE [LARGE SCALE GENOMIC DNA]</scope>
</reference>
<feature type="binding site" evidence="2">
    <location>
        <position position="234"/>
    </location>
    <ligand>
        <name>ATP</name>
        <dbReference type="ChEBI" id="CHEBI:30616"/>
    </ligand>
</feature>
<evidence type="ECO:0000313" key="5">
    <source>
        <dbReference type="Proteomes" id="UP000001660"/>
    </source>
</evidence>
<dbReference type="GO" id="GO:0009228">
    <property type="term" value="P:thiamine biosynthetic process"/>
    <property type="evidence" value="ECO:0007669"/>
    <property type="project" value="UniProtKB-KW"/>
</dbReference>
<feature type="binding site" evidence="2">
    <location>
        <position position="40"/>
    </location>
    <ligand>
        <name>Mg(2+)</name>
        <dbReference type="ChEBI" id="CHEBI:18420"/>
        <label>3</label>
    </ligand>
</feature>
<dbReference type="CDD" id="cd02194">
    <property type="entry name" value="ThiL"/>
    <property type="match status" value="1"/>
</dbReference>
<feature type="binding site" evidence="2">
    <location>
        <position position="56"/>
    </location>
    <ligand>
        <name>Mg(2+)</name>
        <dbReference type="ChEBI" id="CHEBI:18420"/>
        <label>1</label>
    </ligand>
</feature>
<feature type="binding site" evidence="2">
    <location>
        <position position="57"/>
    </location>
    <ligand>
        <name>Mg(2+)</name>
        <dbReference type="ChEBI" id="CHEBI:18420"/>
        <label>1</label>
    </ligand>
</feature>
<keyword evidence="5" id="KW-1185">Reference proteome</keyword>
<evidence type="ECO:0000259" key="3">
    <source>
        <dbReference type="Pfam" id="PF00586"/>
    </source>
</evidence>
<dbReference type="InterPro" id="IPR006283">
    <property type="entry name" value="ThiL-like"/>
</dbReference>
<keyword evidence="2" id="KW-0460">Magnesium</keyword>
<feature type="binding site" evidence="2">
    <location>
        <position position="55"/>
    </location>
    <ligand>
        <name>Mg(2+)</name>
        <dbReference type="ChEBI" id="CHEBI:18420"/>
        <label>4</label>
    </ligand>
</feature>
<feature type="binding site" evidence="2">
    <location>
        <position position="86"/>
    </location>
    <ligand>
        <name>Mg(2+)</name>
        <dbReference type="ChEBI" id="CHEBI:18420"/>
        <label>4</label>
    </ligand>
</feature>
<dbReference type="SUPFAM" id="SSF56042">
    <property type="entry name" value="PurM C-terminal domain-like"/>
    <property type="match status" value="1"/>
</dbReference>
<dbReference type="PANTHER" id="PTHR30270">
    <property type="entry name" value="THIAMINE-MONOPHOSPHATE KINASE"/>
    <property type="match status" value="1"/>
</dbReference>
<dbReference type="Proteomes" id="UP000001660">
    <property type="component" value="Chromosome"/>
</dbReference>
<comment type="catalytic activity">
    <reaction evidence="2">
        <text>thiamine phosphate + ATP = thiamine diphosphate + ADP</text>
        <dbReference type="Rhea" id="RHEA:15913"/>
        <dbReference type="ChEBI" id="CHEBI:30616"/>
        <dbReference type="ChEBI" id="CHEBI:37575"/>
        <dbReference type="ChEBI" id="CHEBI:58937"/>
        <dbReference type="ChEBI" id="CHEBI:456216"/>
        <dbReference type="EC" id="2.7.4.16"/>
    </reaction>
</comment>
<evidence type="ECO:0000256" key="1">
    <source>
        <dbReference type="ARBA" id="ARBA00022977"/>
    </source>
</evidence>
<evidence type="ECO:0000256" key="2">
    <source>
        <dbReference type="HAMAP-Rule" id="MF_02128"/>
    </source>
</evidence>
<dbReference type="GO" id="GO:0009229">
    <property type="term" value="P:thiamine diphosphate biosynthetic process"/>
    <property type="evidence" value="ECO:0007669"/>
    <property type="project" value="UniProtKB-UniRule"/>
</dbReference>
<feature type="binding site" evidence="2">
    <location>
        <position position="64"/>
    </location>
    <ligand>
        <name>substrate</name>
    </ligand>
</feature>
<dbReference type="InterPro" id="IPR036921">
    <property type="entry name" value="PurM-like_N_sf"/>
</dbReference>